<feature type="non-terminal residue" evidence="2">
    <location>
        <position position="107"/>
    </location>
</feature>
<accession>A0A382W1S6</accession>
<proteinExistence type="predicted"/>
<sequence>VATLLSDKATHDYRRMKLIGLWLFILSETFLFGALISTRFYLQGVHRPEHLNQPLGLVISIVLLLSSLMAYRGEMGASIGDTKRFRNNILGTILFGALFLVGVGYEW</sequence>
<dbReference type="EMBL" id="UINC01156388">
    <property type="protein sequence ID" value="SVD52772.1"/>
    <property type="molecule type" value="Genomic_DNA"/>
</dbReference>
<organism evidence="2">
    <name type="scientific">marine metagenome</name>
    <dbReference type="NCBI Taxonomy" id="408172"/>
    <lineage>
        <taxon>unclassified sequences</taxon>
        <taxon>metagenomes</taxon>
        <taxon>ecological metagenomes</taxon>
    </lineage>
</organism>
<gene>
    <name evidence="2" type="ORF">METZ01_LOCUS405626</name>
</gene>
<evidence type="ECO:0008006" key="3">
    <source>
        <dbReference type="Google" id="ProtNLM"/>
    </source>
</evidence>
<keyword evidence="1" id="KW-1133">Transmembrane helix</keyword>
<dbReference type="AlphaFoldDB" id="A0A382W1S6"/>
<feature type="transmembrane region" description="Helical" evidence="1">
    <location>
        <begin position="54"/>
        <end position="73"/>
    </location>
</feature>
<dbReference type="SUPFAM" id="SSF81452">
    <property type="entry name" value="Cytochrome c oxidase subunit III-like"/>
    <property type="match status" value="1"/>
</dbReference>
<evidence type="ECO:0000256" key="1">
    <source>
        <dbReference type="SAM" id="Phobius"/>
    </source>
</evidence>
<keyword evidence="1" id="KW-0472">Membrane</keyword>
<dbReference type="Gene3D" id="1.20.120.80">
    <property type="entry name" value="Cytochrome c oxidase, subunit III, four-helix bundle"/>
    <property type="match status" value="1"/>
</dbReference>
<name>A0A382W1S6_9ZZZZ</name>
<evidence type="ECO:0000313" key="2">
    <source>
        <dbReference type="EMBL" id="SVD52772.1"/>
    </source>
</evidence>
<dbReference type="GO" id="GO:0004129">
    <property type="term" value="F:cytochrome-c oxidase activity"/>
    <property type="evidence" value="ECO:0007669"/>
    <property type="project" value="InterPro"/>
</dbReference>
<feature type="transmembrane region" description="Helical" evidence="1">
    <location>
        <begin position="21"/>
        <end position="42"/>
    </location>
</feature>
<protein>
    <recommendedName>
        <fullName evidence="3">Heme-copper oxidase subunit III family profile domain-containing protein</fullName>
    </recommendedName>
</protein>
<reference evidence="2" key="1">
    <citation type="submission" date="2018-05" db="EMBL/GenBank/DDBJ databases">
        <authorList>
            <person name="Lanie J.A."/>
            <person name="Ng W.-L."/>
            <person name="Kazmierczak K.M."/>
            <person name="Andrzejewski T.M."/>
            <person name="Davidsen T.M."/>
            <person name="Wayne K.J."/>
            <person name="Tettelin H."/>
            <person name="Glass J.I."/>
            <person name="Rusch D."/>
            <person name="Podicherti R."/>
            <person name="Tsui H.-C.T."/>
            <person name="Winkler M.E."/>
        </authorList>
    </citation>
    <scope>NUCLEOTIDE SEQUENCE</scope>
</reference>
<dbReference type="InterPro" id="IPR013833">
    <property type="entry name" value="Cyt_c_oxidase_su3_a-hlx"/>
</dbReference>
<feature type="non-terminal residue" evidence="2">
    <location>
        <position position="1"/>
    </location>
</feature>
<dbReference type="GO" id="GO:0016020">
    <property type="term" value="C:membrane"/>
    <property type="evidence" value="ECO:0007669"/>
    <property type="project" value="InterPro"/>
</dbReference>
<dbReference type="InterPro" id="IPR035973">
    <property type="entry name" value="Cyt_c_oxidase_su3-like_sf"/>
</dbReference>
<feature type="transmembrane region" description="Helical" evidence="1">
    <location>
        <begin position="85"/>
        <end position="105"/>
    </location>
</feature>
<keyword evidence="1" id="KW-0812">Transmembrane</keyword>
<dbReference type="GO" id="GO:0022904">
    <property type="term" value="P:respiratory electron transport chain"/>
    <property type="evidence" value="ECO:0007669"/>
    <property type="project" value="InterPro"/>
</dbReference>